<evidence type="ECO:0000313" key="6">
    <source>
        <dbReference type="Proteomes" id="UP000295281"/>
    </source>
</evidence>
<dbReference type="PANTHER" id="PTHR42953:SF3">
    <property type="entry name" value="HIGH-AFFINITY ZINC UPTAKE SYSTEM PROTEIN ZNUA"/>
    <property type="match status" value="1"/>
</dbReference>
<dbReference type="Gene3D" id="3.40.50.1980">
    <property type="entry name" value="Nitrogenase molybdenum iron protein domain"/>
    <property type="match status" value="2"/>
</dbReference>
<keyword evidence="3" id="KW-0732">Signal</keyword>
<protein>
    <submittedName>
        <fullName evidence="5">Zinc transport system substrate-binding protein</fullName>
    </submittedName>
</protein>
<dbReference type="PRINTS" id="PR00691">
    <property type="entry name" value="ADHESINB"/>
</dbReference>
<comment type="caution">
    <text evidence="5">The sequence shown here is derived from an EMBL/GenBank/DDBJ whole genome shotgun (WGS) entry which is preliminary data.</text>
</comment>
<dbReference type="GO" id="GO:0030001">
    <property type="term" value="P:metal ion transport"/>
    <property type="evidence" value="ECO:0007669"/>
    <property type="project" value="InterPro"/>
</dbReference>
<organism evidence="5 6">
    <name type="scientific">Actinorugispora endophytica</name>
    <dbReference type="NCBI Taxonomy" id="1605990"/>
    <lineage>
        <taxon>Bacteria</taxon>
        <taxon>Bacillati</taxon>
        <taxon>Actinomycetota</taxon>
        <taxon>Actinomycetes</taxon>
        <taxon>Streptosporangiales</taxon>
        <taxon>Nocardiopsidaceae</taxon>
        <taxon>Actinorugispora</taxon>
    </lineage>
</organism>
<dbReference type="PRINTS" id="PR00690">
    <property type="entry name" value="ADHESNFAMILY"/>
</dbReference>
<dbReference type="SUPFAM" id="SSF53807">
    <property type="entry name" value="Helical backbone' metal receptor"/>
    <property type="match status" value="1"/>
</dbReference>
<dbReference type="Pfam" id="PF01297">
    <property type="entry name" value="ZnuA"/>
    <property type="match status" value="1"/>
</dbReference>
<reference evidence="5 6" key="1">
    <citation type="submission" date="2019-03" db="EMBL/GenBank/DDBJ databases">
        <title>Genomic Encyclopedia of Type Strains, Phase IV (KMG-IV): sequencing the most valuable type-strain genomes for metagenomic binning, comparative biology and taxonomic classification.</title>
        <authorList>
            <person name="Goeker M."/>
        </authorList>
    </citation>
    <scope>NUCLEOTIDE SEQUENCE [LARGE SCALE GENOMIC DNA]</scope>
    <source>
        <strain evidence="5 6">DSM 46770</strain>
    </source>
</reference>
<evidence type="ECO:0000256" key="2">
    <source>
        <dbReference type="ARBA" id="ARBA00022448"/>
    </source>
</evidence>
<gene>
    <name evidence="5" type="ORF">EV190_11618</name>
</gene>
<dbReference type="InterPro" id="IPR006129">
    <property type="entry name" value="AdhesinB"/>
</dbReference>
<dbReference type="InterPro" id="IPR006127">
    <property type="entry name" value="ZnuA-like"/>
</dbReference>
<evidence type="ECO:0000313" key="5">
    <source>
        <dbReference type="EMBL" id="TDQ49222.1"/>
    </source>
</evidence>
<evidence type="ECO:0000256" key="4">
    <source>
        <dbReference type="RuleBase" id="RU003512"/>
    </source>
</evidence>
<dbReference type="GO" id="GO:0007155">
    <property type="term" value="P:cell adhesion"/>
    <property type="evidence" value="ECO:0007669"/>
    <property type="project" value="InterPro"/>
</dbReference>
<evidence type="ECO:0000256" key="1">
    <source>
        <dbReference type="ARBA" id="ARBA00011028"/>
    </source>
</evidence>
<dbReference type="EMBL" id="SNYN01000016">
    <property type="protein sequence ID" value="TDQ49222.1"/>
    <property type="molecule type" value="Genomic_DNA"/>
</dbReference>
<evidence type="ECO:0000256" key="3">
    <source>
        <dbReference type="ARBA" id="ARBA00022729"/>
    </source>
</evidence>
<dbReference type="InterPro" id="IPR050492">
    <property type="entry name" value="Bact_metal-bind_prot9"/>
</dbReference>
<name>A0A4R6UQJ9_9ACTN</name>
<dbReference type="AlphaFoldDB" id="A0A4R6UQJ9"/>
<keyword evidence="6" id="KW-1185">Reference proteome</keyword>
<accession>A0A4R6UQJ9</accession>
<dbReference type="PANTHER" id="PTHR42953">
    <property type="entry name" value="HIGH-AFFINITY ZINC UPTAKE SYSTEM PROTEIN ZNUA-RELATED"/>
    <property type="match status" value="1"/>
</dbReference>
<dbReference type="GO" id="GO:0046872">
    <property type="term" value="F:metal ion binding"/>
    <property type="evidence" value="ECO:0007669"/>
    <property type="project" value="InterPro"/>
</dbReference>
<keyword evidence="2 4" id="KW-0813">Transport</keyword>
<comment type="similarity">
    <text evidence="1 4">Belongs to the bacterial solute-binding protein 9 family.</text>
</comment>
<sequence length="290" mass="29539">MVGAVGAVLAAATACSGGAGTGDGVRLVTSVYPLEWLATQIGGEDVLVTNLTEPGVDPHDLELSPRQVGSVSDADVVFYIGGMQPAVDDAVGQQAAGSALDVAGLVELRQVPDDAGGGTDPHMWLDPERMATAAQGLADRLAEADPGNAAAYQANTEAVVAELTGIDDAYATGLAECGQRDLVVSHAAFGYLADNYDLEQIGVTGIESNSEPSPARLAEVARLVEERGVETIFTATLVDPAIAETIASEAGVETAVLDPLEGITDASPGTDYPSVMRANLDALTTALDCS</sequence>
<dbReference type="InterPro" id="IPR006128">
    <property type="entry name" value="Lipoprotein_PsaA-like"/>
</dbReference>
<proteinExistence type="inferred from homology"/>
<dbReference type="Proteomes" id="UP000295281">
    <property type="component" value="Unassembled WGS sequence"/>
</dbReference>